<evidence type="ECO:0000256" key="1">
    <source>
        <dbReference type="ARBA" id="ARBA00004141"/>
    </source>
</evidence>
<feature type="transmembrane region" description="Helical" evidence="6">
    <location>
        <begin position="77"/>
        <end position="99"/>
    </location>
</feature>
<feature type="transmembrane region" description="Helical" evidence="6">
    <location>
        <begin position="47"/>
        <end position="65"/>
    </location>
</feature>
<evidence type="ECO:0000256" key="2">
    <source>
        <dbReference type="ARBA" id="ARBA00009853"/>
    </source>
</evidence>
<feature type="transmembrane region" description="Helical" evidence="6">
    <location>
        <begin position="105"/>
        <end position="123"/>
    </location>
</feature>
<feature type="transmembrane region" description="Helical" evidence="6">
    <location>
        <begin position="221"/>
        <end position="241"/>
    </location>
</feature>
<keyword evidence="4 6" id="KW-1133">Transmembrane helix</keyword>
<dbReference type="InterPro" id="IPR037185">
    <property type="entry name" value="EmrE-like"/>
</dbReference>
<dbReference type="SUPFAM" id="SSF103481">
    <property type="entry name" value="Multidrug resistance efflux transporter EmrE"/>
    <property type="match status" value="2"/>
</dbReference>
<dbReference type="RefSeq" id="WP_242534927.1">
    <property type="nucleotide sequence ID" value="NZ_JACIDJ010000002.1"/>
</dbReference>
<proteinExistence type="inferred from homology"/>
<evidence type="ECO:0000256" key="3">
    <source>
        <dbReference type="ARBA" id="ARBA00022692"/>
    </source>
</evidence>
<feature type="transmembrane region" description="Helical" evidence="6">
    <location>
        <begin position="253"/>
        <end position="272"/>
    </location>
</feature>
<gene>
    <name evidence="8" type="ORF">GGQ83_001450</name>
</gene>
<comment type="subcellular location">
    <subcellularLocation>
        <location evidence="1">Membrane</location>
        <topology evidence="1">Multi-pass membrane protein</topology>
    </subcellularLocation>
</comment>
<feature type="transmembrane region" description="Helical" evidence="6">
    <location>
        <begin position="20"/>
        <end position="41"/>
    </location>
</feature>
<evidence type="ECO:0000256" key="5">
    <source>
        <dbReference type="ARBA" id="ARBA00023136"/>
    </source>
</evidence>
<dbReference type="AlphaFoldDB" id="A0A840ABY0"/>
<protein>
    <submittedName>
        <fullName evidence="8">Drug/metabolite transporter (DMT)-like permease</fullName>
    </submittedName>
</protein>
<keyword evidence="3 6" id="KW-0812">Transmembrane</keyword>
<keyword evidence="5 6" id="KW-0472">Membrane</keyword>
<dbReference type="EMBL" id="JACIDJ010000002">
    <property type="protein sequence ID" value="MBB3898013.1"/>
    <property type="molecule type" value="Genomic_DNA"/>
</dbReference>
<evidence type="ECO:0000259" key="7">
    <source>
        <dbReference type="Pfam" id="PF00892"/>
    </source>
</evidence>
<feature type="transmembrane region" description="Helical" evidence="6">
    <location>
        <begin position="153"/>
        <end position="175"/>
    </location>
</feature>
<dbReference type="PANTHER" id="PTHR22911">
    <property type="entry name" value="ACYL-MALONYL CONDENSING ENZYME-RELATED"/>
    <property type="match status" value="1"/>
</dbReference>
<feature type="transmembrane region" description="Helical" evidence="6">
    <location>
        <begin position="187"/>
        <end position="209"/>
    </location>
</feature>
<reference evidence="8 9" key="1">
    <citation type="submission" date="2020-08" db="EMBL/GenBank/DDBJ databases">
        <title>Genomic Encyclopedia of Type Strains, Phase IV (KMG-IV): sequencing the most valuable type-strain genomes for metagenomic binning, comparative biology and taxonomic classification.</title>
        <authorList>
            <person name="Goeker M."/>
        </authorList>
    </citation>
    <scope>NUCLEOTIDE SEQUENCE [LARGE SCALE GENOMIC DNA]</scope>
    <source>
        <strain evidence="8 9">DSM 19979</strain>
    </source>
</reference>
<comment type="similarity">
    <text evidence="2">Belongs to the drug/metabolite transporter (DMT) superfamily. 10 TMS drug/metabolite exporter (DME) (TC 2.A.7.3) family.</text>
</comment>
<evidence type="ECO:0000256" key="6">
    <source>
        <dbReference type="SAM" id="Phobius"/>
    </source>
</evidence>
<dbReference type="PANTHER" id="PTHR22911:SF6">
    <property type="entry name" value="SOLUTE CARRIER FAMILY 35 MEMBER G1"/>
    <property type="match status" value="1"/>
</dbReference>
<dbReference type="GO" id="GO:0016020">
    <property type="term" value="C:membrane"/>
    <property type="evidence" value="ECO:0007669"/>
    <property type="project" value="UniProtKB-SubCell"/>
</dbReference>
<feature type="transmembrane region" description="Helical" evidence="6">
    <location>
        <begin position="278"/>
        <end position="296"/>
    </location>
</feature>
<evidence type="ECO:0000256" key="4">
    <source>
        <dbReference type="ARBA" id="ARBA00022989"/>
    </source>
</evidence>
<sequence length="313" mass="33597">MRNDPIPGRSTSGEAAVRGIALAALGYFIITGADAAVKYALPEVGVAGAMLWRGVVGALAVAVIARGRGLWPRNTRLVLGRSFLHCSVSALWYVVWLAGLGLADSYAVAAAAPLLMTLLAIPMLGEAVGWRRWISCLLGFSGVLFMLQPGGDLWRWEVALLLVAVVGVAVSRIWTRTLASTDTAATIALWLMLMHIPLGLALLPVTALWPEGRPPNLFPSWPMFFLLLFFGVSNAIAHLLFARAFALTRVASLAPLEYTPLLWGLVLGFVIFAEVPAWTTLAGAAVVIAAGIYNLHRERVRRAEERARHGAAS</sequence>
<keyword evidence="9" id="KW-1185">Reference proteome</keyword>
<feature type="domain" description="EamA" evidence="7">
    <location>
        <begin position="156"/>
        <end position="290"/>
    </location>
</feature>
<dbReference type="Proteomes" id="UP000553193">
    <property type="component" value="Unassembled WGS sequence"/>
</dbReference>
<evidence type="ECO:0000313" key="9">
    <source>
        <dbReference type="Proteomes" id="UP000553193"/>
    </source>
</evidence>
<dbReference type="Pfam" id="PF00892">
    <property type="entry name" value="EamA"/>
    <property type="match status" value="1"/>
</dbReference>
<evidence type="ECO:0000313" key="8">
    <source>
        <dbReference type="EMBL" id="MBB3898013.1"/>
    </source>
</evidence>
<accession>A0A840ABY0</accession>
<name>A0A840ABY0_9PROT</name>
<dbReference type="InterPro" id="IPR000620">
    <property type="entry name" value="EamA_dom"/>
</dbReference>
<organism evidence="8 9">
    <name type="scientific">Roseococcus suduntuyensis</name>
    <dbReference type="NCBI Taxonomy" id="455361"/>
    <lineage>
        <taxon>Bacteria</taxon>
        <taxon>Pseudomonadati</taxon>
        <taxon>Pseudomonadota</taxon>
        <taxon>Alphaproteobacteria</taxon>
        <taxon>Acetobacterales</taxon>
        <taxon>Roseomonadaceae</taxon>
        <taxon>Roseococcus</taxon>
    </lineage>
</organism>
<comment type="caution">
    <text evidence="8">The sequence shown here is derived from an EMBL/GenBank/DDBJ whole genome shotgun (WGS) entry which is preliminary data.</text>
</comment>